<evidence type="ECO:0000313" key="2">
    <source>
        <dbReference type="Proteomes" id="UP000290378"/>
    </source>
</evidence>
<protein>
    <submittedName>
        <fullName evidence="1">Uncharacterized protein</fullName>
    </submittedName>
</protein>
<evidence type="ECO:0000313" key="1">
    <source>
        <dbReference type="EMBL" id="RXI39603.1"/>
    </source>
</evidence>
<dbReference type="RefSeq" id="WP_129013969.1">
    <property type="nucleotide sequence ID" value="NZ_CBCSEI010000014.1"/>
</dbReference>
<sequence length="63" mass="7312">MNNKPFLSIFENNLEKDLEIYGRTITKTMEDTDTDNFIIESIGTTNTRTIEDSDYDNGIFINE</sequence>
<organism evidence="1 2">
    <name type="scientific">Arcobacter cloacae</name>
    <dbReference type="NCBI Taxonomy" id="1054034"/>
    <lineage>
        <taxon>Bacteria</taxon>
        <taxon>Pseudomonadati</taxon>
        <taxon>Campylobacterota</taxon>
        <taxon>Epsilonproteobacteria</taxon>
        <taxon>Campylobacterales</taxon>
        <taxon>Arcobacteraceae</taxon>
        <taxon>Arcobacter</taxon>
    </lineage>
</organism>
<dbReference type="Proteomes" id="UP000290378">
    <property type="component" value="Unassembled WGS sequence"/>
</dbReference>
<name>A0A6M8NUY9_9BACT</name>
<comment type="caution">
    <text evidence="1">The sequence shown here is derived from an EMBL/GenBank/DDBJ whole genome shotgun (WGS) entry which is preliminary data.</text>
</comment>
<dbReference type="EMBL" id="NXII01000013">
    <property type="protein sequence ID" value="RXI39603.1"/>
    <property type="molecule type" value="Genomic_DNA"/>
</dbReference>
<proteinExistence type="predicted"/>
<gene>
    <name evidence="1" type="ORF">CP963_09710</name>
</gene>
<accession>A0A6M8NUY9</accession>
<keyword evidence="2" id="KW-1185">Reference proteome</keyword>
<reference evidence="1 2" key="1">
    <citation type="submission" date="2017-09" db="EMBL/GenBank/DDBJ databases">
        <title>Genomics of the genus Arcobacter.</title>
        <authorList>
            <person name="Perez-Cataluna A."/>
            <person name="Figueras M.J."/>
            <person name="Salas-Masso N."/>
        </authorList>
    </citation>
    <scope>NUCLEOTIDE SEQUENCE [LARGE SCALE GENOMIC DNA]</scope>
    <source>
        <strain evidence="1 2">CECT 7834</strain>
    </source>
</reference>
<dbReference type="AlphaFoldDB" id="A0A6M8NUY9"/>